<feature type="repeat" description="ANK" evidence="3">
    <location>
        <begin position="155"/>
        <end position="187"/>
    </location>
</feature>
<dbReference type="SUPFAM" id="SSF48403">
    <property type="entry name" value="Ankyrin repeat"/>
    <property type="match status" value="1"/>
</dbReference>
<keyword evidence="5" id="KW-1185">Reference proteome</keyword>
<feature type="repeat" description="ANK" evidence="3">
    <location>
        <begin position="90"/>
        <end position="122"/>
    </location>
</feature>
<reference evidence="4" key="1">
    <citation type="submission" date="2023-10" db="EMBL/GenBank/DDBJ databases">
        <authorList>
            <person name="Hackl T."/>
        </authorList>
    </citation>
    <scope>NUCLEOTIDE SEQUENCE</scope>
</reference>
<dbReference type="Gene3D" id="1.25.40.20">
    <property type="entry name" value="Ankyrin repeat-containing domain"/>
    <property type="match status" value="2"/>
</dbReference>
<evidence type="ECO:0000256" key="3">
    <source>
        <dbReference type="PROSITE-ProRule" id="PRU00023"/>
    </source>
</evidence>
<dbReference type="SMART" id="SM00248">
    <property type="entry name" value="ANK"/>
    <property type="match status" value="3"/>
</dbReference>
<dbReference type="PROSITE" id="PS50297">
    <property type="entry name" value="ANK_REP_REGION"/>
    <property type="match status" value="2"/>
</dbReference>
<comment type="caution">
    <text evidence="4">The sequence shown here is derived from an EMBL/GenBank/DDBJ whole genome shotgun (WGS) entry which is preliminary data.</text>
</comment>
<gene>
    <name evidence="4" type="ORF">KHLLAP_LOCUS13607</name>
</gene>
<keyword evidence="2 3" id="KW-0040">ANK repeat</keyword>
<dbReference type="Pfam" id="PF12796">
    <property type="entry name" value="Ank_2"/>
    <property type="match status" value="1"/>
</dbReference>
<dbReference type="InterPro" id="IPR002110">
    <property type="entry name" value="Ankyrin_rpt"/>
</dbReference>
<dbReference type="InterPro" id="IPR036770">
    <property type="entry name" value="Ankyrin_rpt-contain_sf"/>
</dbReference>
<protein>
    <submittedName>
        <fullName evidence="4">Uu.00g012580.m01.CDS01</fullName>
    </submittedName>
</protein>
<organism evidence="4 5">
    <name type="scientific">Anthostomella pinea</name>
    <dbReference type="NCBI Taxonomy" id="933095"/>
    <lineage>
        <taxon>Eukaryota</taxon>
        <taxon>Fungi</taxon>
        <taxon>Dikarya</taxon>
        <taxon>Ascomycota</taxon>
        <taxon>Pezizomycotina</taxon>
        <taxon>Sordariomycetes</taxon>
        <taxon>Xylariomycetidae</taxon>
        <taxon>Xylariales</taxon>
        <taxon>Xylariaceae</taxon>
        <taxon>Anthostomella</taxon>
    </lineage>
</organism>
<dbReference type="PANTHER" id="PTHR24198">
    <property type="entry name" value="ANKYRIN REPEAT AND PROTEIN KINASE DOMAIN-CONTAINING PROTEIN"/>
    <property type="match status" value="1"/>
</dbReference>
<dbReference type="EMBL" id="CAUWAG010000020">
    <property type="protein sequence ID" value="CAJ2513139.1"/>
    <property type="molecule type" value="Genomic_DNA"/>
</dbReference>
<dbReference type="PANTHER" id="PTHR24198:SF165">
    <property type="entry name" value="ANKYRIN REPEAT-CONTAINING PROTEIN-RELATED"/>
    <property type="match status" value="1"/>
</dbReference>
<proteinExistence type="predicted"/>
<dbReference type="AlphaFoldDB" id="A0AAI8VYN1"/>
<evidence type="ECO:0000313" key="5">
    <source>
        <dbReference type="Proteomes" id="UP001295740"/>
    </source>
</evidence>
<sequence>MASTSATPSRNEITVVLGHAEHDEPHAMGTALESLARKYRVSMNELVSSMIKDTNGSTILHVAAMNGSIVGHHNEDAMGLASFIDKKDMNGNTAAHMAVAAGQLVAAHHLRTHGASLNAKNNKGWSLLQAAVKNEHLAMTWLLVRGANISATTIQGNTCLHLAAKSDWYMGSKLLLEKGVDYTVRNKHGLQASEVADINCSEAFTGLLMEMENFQPSANATDYDWDAIKDEIDGYFE</sequence>
<dbReference type="PROSITE" id="PS50088">
    <property type="entry name" value="ANK_REPEAT"/>
    <property type="match status" value="2"/>
</dbReference>
<keyword evidence="1" id="KW-0677">Repeat</keyword>
<evidence type="ECO:0000256" key="1">
    <source>
        <dbReference type="ARBA" id="ARBA00022737"/>
    </source>
</evidence>
<evidence type="ECO:0000256" key="2">
    <source>
        <dbReference type="ARBA" id="ARBA00023043"/>
    </source>
</evidence>
<name>A0AAI8VYN1_9PEZI</name>
<dbReference type="Proteomes" id="UP001295740">
    <property type="component" value="Unassembled WGS sequence"/>
</dbReference>
<accession>A0AAI8VYN1</accession>
<evidence type="ECO:0000313" key="4">
    <source>
        <dbReference type="EMBL" id="CAJ2513139.1"/>
    </source>
</evidence>